<reference evidence="1" key="1">
    <citation type="submission" date="2021-01" db="UniProtKB">
        <authorList>
            <consortium name="EnsemblPlants"/>
        </authorList>
    </citation>
    <scope>IDENTIFICATION</scope>
</reference>
<organism evidence="1 2">
    <name type="scientific">Kalanchoe fedtschenkoi</name>
    <name type="common">Lavender scallops</name>
    <name type="synonym">South American air plant</name>
    <dbReference type="NCBI Taxonomy" id="63787"/>
    <lineage>
        <taxon>Eukaryota</taxon>
        <taxon>Viridiplantae</taxon>
        <taxon>Streptophyta</taxon>
        <taxon>Embryophyta</taxon>
        <taxon>Tracheophyta</taxon>
        <taxon>Spermatophyta</taxon>
        <taxon>Magnoliopsida</taxon>
        <taxon>eudicotyledons</taxon>
        <taxon>Gunneridae</taxon>
        <taxon>Pentapetalae</taxon>
        <taxon>Saxifragales</taxon>
        <taxon>Crassulaceae</taxon>
        <taxon>Kalanchoe</taxon>
    </lineage>
</organism>
<proteinExistence type="predicted"/>
<dbReference type="Gramene" id="Kaladp0048s0936.1.v1.1">
    <property type="protein sequence ID" value="Kaladp0048s0936.1.v1.1.CDS.1"/>
    <property type="gene ID" value="Kaladp0048s0936.v1.1"/>
</dbReference>
<dbReference type="EnsemblPlants" id="Kaladp0048s0936.1.v1.1">
    <property type="protein sequence ID" value="Kaladp0048s0936.1.v1.1.CDS.1"/>
    <property type="gene ID" value="Kaladp0048s0936.v1.1"/>
</dbReference>
<keyword evidence="2" id="KW-1185">Reference proteome</keyword>
<dbReference type="AlphaFoldDB" id="A0A7N0TZN0"/>
<protein>
    <submittedName>
        <fullName evidence="1">Uncharacterized protein</fullName>
    </submittedName>
</protein>
<evidence type="ECO:0000313" key="1">
    <source>
        <dbReference type="EnsemblPlants" id="Kaladp0048s0936.1.v1.1.CDS.1"/>
    </source>
</evidence>
<evidence type="ECO:0000313" key="2">
    <source>
        <dbReference type="Proteomes" id="UP000594263"/>
    </source>
</evidence>
<dbReference type="Proteomes" id="UP000594263">
    <property type="component" value="Unplaced"/>
</dbReference>
<name>A0A7N0TZN0_KALFE</name>
<accession>A0A7N0TZN0</accession>
<sequence>MGKGLLDLRPELGKASAAVTDLVLQPGQLRLPYLRHHQIDAAGRFLVISSSYSPDLAGRRSTGSFDSSDLKLVGRTELDW</sequence>